<comment type="caution">
    <text evidence="4">The sequence shown here is derived from an EMBL/GenBank/DDBJ whole genome shotgun (WGS) entry which is preliminary data.</text>
</comment>
<evidence type="ECO:0000256" key="2">
    <source>
        <dbReference type="SAM" id="MobiDB-lite"/>
    </source>
</evidence>
<dbReference type="AlphaFoldDB" id="A0A926RVH4"/>
<dbReference type="NCBIfam" id="TIGR01446">
    <property type="entry name" value="DnaD_dom"/>
    <property type="match status" value="1"/>
</dbReference>
<accession>A0A926RVH4</accession>
<dbReference type="Gene3D" id="1.10.10.630">
    <property type="entry name" value="DnaD domain-like"/>
    <property type="match status" value="1"/>
</dbReference>
<name>A0A926RVH4_9BACL</name>
<organism evidence="4 5">
    <name type="scientific">Polycladospora coralii</name>
    <dbReference type="NCBI Taxonomy" id="2771432"/>
    <lineage>
        <taxon>Bacteria</taxon>
        <taxon>Bacillati</taxon>
        <taxon>Bacillota</taxon>
        <taxon>Bacilli</taxon>
        <taxon>Bacillales</taxon>
        <taxon>Thermoactinomycetaceae</taxon>
        <taxon>Polycladospora</taxon>
    </lineage>
</organism>
<reference evidence="4" key="1">
    <citation type="submission" date="2020-09" db="EMBL/GenBank/DDBJ databases">
        <title>A novel bacterium of genus Hazenella, isolated from South China Sea.</title>
        <authorList>
            <person name="Huang H."/>
            <person name="Mo K."/>
            <person name="Hu Y."/>
        </authorList>
    </citation>
    <scope>NUCLEOTIDE SEQUENCE</scope>
    <source>
        <strain evidence="4">IB182357</strain>
    </source>
</reference>
<feature type="compositionally biased region" description="Polar residues" evidence="2">
    <location>
        <begin position="319"/>
        <end position="328"/>
    </location>
</feature>
<evidence type="ECO:0000313" key="4">
    <source>
        <dbReference type="EMBL" id="MBD1373832.1"/>
    </source>
</evidence>
<dbReference type="EMBL" id="JACXAH010000040">
    <property type="protein sequence ID" value="MBD1373832.1"/>
    <property type="molecule type" value="Genomic_DNA"/>
</dbReference>
<evidence type="ECO:0000259" key="3">
    <source>
        <dbReference type="Pfam" id="PF07261"/>
    </source>
</evidence>
<dbReference type="SUPFAM" id="SSF158499">
    <property type="entry name" value="DnaD domain-like"/>
    <property type="match status" value="1"/>
</dbReference>
<evidence type="ECO:0000313" key="5">
    <source>
        <dbReference type="Proteomes" id="UP000661691"/>
    </source>
</evidence>
<dbReference type="InterPro" id="IPR034829">
    <property type="entry name" value="DnaD-like_sf"/>
</dbReference>
<evidence type="ECO:0000256" key="1">
    <source>
        <dbReference type="ARBA" id="ARBA00093462"/>
    </source>
</evidence>
<dbReference type="Pfam" id="PF07261">
    <property type="entry name" value="DnaB_2"/>
    <property type="match status" value="1"/>
</dbReference>
<feature type="domain" description="DnaB/C C-terminal" evidence="3">
    <location>
        <begin position="235"/>
        <end position="303"/>
    </location>
</feature>
<feature type="region of interest" description="Disordered" evidence="2">
    <location>
        <begin position="313"/>
        <end position="360"/>
    </location>
</feature>
<dbReference type="RefSeq" id="WP_191142792.1">
    <property type="nucleotide sequence ID" value="NZ_JACXAH010000040.1"/>
</dbReference>
<dbReference type="Proteomes" id="UP000661691">
    <property type="component" value="Unassembled WGS sequence"/>
</dbReference>
<keyword evidence="5" id="KW-1185">Reference proteome</keyword>
<comment type="similarity">
    <text evidence="1">Belongs to the DnaB/DnaD family.</text>
</comment>
<protein>
    <submittedName>
        <fullName evidence="4">DnaD domain protein</fullName>
    </submittedName>
</protein>
<feature type="compositionally biased region" description="Polar residues" evidence="2">
    <location>
        <begin position="349"/>
        <end position="360"/>
    </location>
</feature>
<dbReference type="InterPro" id="IPR006343">
    <property type="entry name" value="DnaB/C_C"/>
</dbReference>
<sequence>MKNNDTYYEQLDAELETRAQAAYDNSFNHTLHAHIDIAGDLVAGALLSRILFWFAPDKYGRSKVRIIKDGHYWIAKSRHDWDEEIRISPKQYDRAIKILVEKELVVKKNYKFDGAPTPHMRPNYDMINFRIYEWKAIEKEKILKEIEEEIQSGKRILPKGENPINSTLSAEKVNNIDEKNDQNPSGSWILPKGENGFYPKGKMDFTQRGKSLTGNTTESTSESTSCMYVCSATRFFADNFEIKKHHEESVKSMVKSHGEEFVIESIKRAINKDKQNVLAYAQGVLKNWKEADLKTVEEIEAYEEAYRVEQEAKRKKQAVQGNLRSKTNQKTDKLPKSMQDSNKYEASETPEQIAQTAENQVRIQTILQNQEKERKQKQRKQLSN</sequence>
<gene>
    <name evidence="4" type="ORF">IC620_15920</name>
</gene>
<proteinExistence type="inferred from homology"/>